<dbReference type="OrthoDB" id="642895at2759"/>
<dbReference type="GO" id="GO:0005737">
    <property type="term" value="C:cytoplasm"/>
    <property type="evidence" value="ECO:0007669"/>
    <property type="project" value="TreeGrafter"/>
</dbReference>
<dbReference type="EMBL" id="KN840467">
    <property type="protein sequence ID" value="KIP09325.1"/>
    <property type="molecule type" value="Genomic_DNA"/>
</dbReference>
<dbReference type="Gene3D" id="1.20.58.1520">
    <property type="match status" value="1"/>
</dbReference>
<dbReference type="PANTHER" id="PTHR19321:SF41">
    <property type="entry name" value="FASCETTO-RELATED"/>
    <property type="match status" value="1"/>
</dbReference>
<feature type="region of interest" description="Disordered" evidence="1">
    <location>
        <begin position="219"/>
        <end position="271"/>
    </location>
</feature>
<reference evidence="2 3" key="1">
    <citation type="journal article" date="2014" name="PLoS Genet.">
        <title>Analysis of the Phlebiopsis gigantea genome, transcriptome and secretome provides insight into its pioneer colonization strategies of wood.</title>
        <authorList>
            <person name="Hori C."/>
            <person name="Ishida T."/>
            <person name="Igarashi K."/>
            <person name="Samejima M."/>
            <person name="Suzuki H."/>
            <person name="Master E."/>
            <person name="Ferreira P."/>
            <person name="Ruiz-Duenas F.J."/>
            <person name="Held B."/>
            <person name="Canessa P."/>
            <person name="Larrondo L.F."/>
            <person name="Schmoll M."/>
            <person name="Druzhinina I.S."/>
            <person name="Kubicek C.P."/>
            <person name="Gaskell J.A."/>
            <person name="Kersten P."/>
            <person name="St John F."/>
            <person name="Glasner J."/>
            <person name="Sabat G."/>
            <person name="Splinter BonDurant S."/>
            <person name="Syed K."/>
            <person name="Yadav J."/>
            <person name="Mgbeahuruike A.C."/>
            <person name="Kovalchuk A."/>
            <person name="Asiegbu F.O."/>
            <person name="Lackner G."/>
            <person name="Hoffmeister D."/>
            <person name="Rencoret J."/>
            <person name="Gutierrez A."/>
            <person name="Sun H."/>
            <person name="Lindquist E."/>
            <person name="Barry K."/>
            <person name="Riley R."/>
            <person name="Grigoriev I.V."/>
            <person name="Henrissat B."/>
            <person name="Kues U."/>
            <person name="Berka R.M."/>
            <person name="Martinez A.T."/>
            <person name="Covert S.F."/>
            <person name="Blanchette R.A."/>
            <person name="Cullen D."/>
        </authorList>
    </citation>
    <scope>NUCLEOTIDE SEQUENCE [LARGE SCALE GENOMIC DNA]</scope>
    <source>
        <strain evidence="2 3">11061_1 CR5-6</strain>
    </source>
</reference>
<sequence>MSATTITTLLDSLHTHLQSQTQLLPTLHHQLGLPQTALADDLCTLQKQLAECVESQIEHRRKQVDEWMGRCDGMERECIRYSKALGGHVKATGGSVGEVRKEQVLPKRFEMISEYQEKLRQLYHTKLEQLSTLTSRIAALTRTLGSDYFPHDIRELIPAPAEDGEEPDLRWDVTPERFSRLEKELVRGKTEVGKRLHHLSLTLVQIDWLYTELDLTPPTPDDPMQSSSTHLSRPTSSCSFATSSSSASSDPFLTASHLATPTPAGARARTPTPFLLSIPSASEQSPRDHESEYMAIYTRFIARVDELTEEQLTDPNKPSLGLEGVDPTPELIHWAEATQASLEGIKRKREAQIQAMYDQLESLWRRLGVRDADMDGFVESHRGSTEATVLAYEEELDRMLELKREKMSTFIENARKEIRQLWGELMVGEEEQADFAPFADDEHTEDLLAIHEEEIRRLKEERKLKGPLLKSIQKYFDICQDQKELAAAAADQTRLLGRGPRDPGRLLREEKMRKRVTKEKPKLEQDLLRSIPAWEAESGREFQVHGQSVLQILTEATQAQEKEKENGTKRGKTTRAGSAAATTAPPPPARS</sequence>
<dbReference type="STRING" id="745531.A0A0C3SD33"/>
<dbReference type="GO" id="GO:0008017">
    <property type="term" value="F:microtubule binding"/>
    <property type="evidence" value="ECO:0007669"/>
    <property type="project" value="InterPro"/>
</dbReference>
<protein>
    <recommendedName>
        <fullName evidence="4">Microtubule associated protein</fullName>
    </recommendedName>
</protein>
<feature type="non-terminal residue" evidence="2">
    <location>
        <position position="591"/>
    </location>
</feature>
<name>A0A0C3SD33_PHLG1</name>
<gene>
    <name evidence="2" type="ORF">PHLGIDRAFT_102924</name>
</gene>
<dbReference type="GO" id="GO:0051256">
    <property type="term" value="P:mitotic spindle midzone assembly"/>
    <property type="evidence" value="ECO:0007669"/>
    <property type="project" value="TreeGrafter"/>
</dbReference>
<keyword evidence="3" id="KW-1185">Reference proteome</keyword>
<evidence type="ECO:0000313" key="2">
    <source>
        <dbReference type="EMBL" id="KIP09325.1"/>
    </source>
</evidence>
<proteinExistence type="predicted"/>
<evidence type="ECO:0000313" key="3">
    <source>
        <dbReference type="Proteomes" id="UP000053257"/>
    </source>
</evidence>
<accession>A0A0C3SD33</accession>
<dbReference type="AlphaFoldDB" id="A0A0C3SD33"/>
<evidence type="ECO:0008006" key="4">
    <source>
        <dbReference type="Google" id="ProtNLM"/>
    </source>
</evidence>
<feature type="region of interest" description="Disordered" evidence="1">
    <location>
        <begin position="555"/>
        <end position="591"/>
    </location>
</feature>
<feature type="compositionally biased region" description="Low complexity" evidence="1">
    <location>
        <begin position="574"/>
        <end position="583"/>
    </location>
</feature>
<dbReference type="PANTHER" id="PTHR19321">
    <property type="entry name" value="PROTEIN REGULATOR OF CYTOKINESIS 1 PRC1-RELATED"/>
    <property type="match status" value="1"/>
</dbReference>
<dbReference type="GO" id="GO:1990023">
    <property type="term" value="C:mitotic spindle midzone"/>
    <property type="evidence" value="ECO:0007669"/>
    <property type="project" value="TreeGrafter"/>
</dbReference>
<dbReference type="Pfam" id="PF03999">
    <property type="entry name" value="MAP65_ASE1"/>
    <property type="match status" value="1"/>
</dbReference>
<organism evidence="2 3">
    <name type="scientific">Phlebiopsis gigantea (strain 11061_1 CR5-6)</name>
    <name type="common">White-rot fungus</name>
    <name type="synonym">Peniophora gigantea</name>
    <dbReference type="NCBI Taxonomy" id="745531"/>
    <lineage>
        <taxon>Eukaryota</taxon>
        <taxon>Fungi</taxon>
        <taxon>Dikarya</taxon>
        <taxon>Basidiomycota</taxon>
        <taxon>Agaricomycotina</taxon>
        <taxon>Agaricomycetes</taxon>
        <taxon>Polyporales</taxon>
        <taxon>Phanerochaetaceae</taxon>
        <taxon>Phlebiopsis</taxon>
    </lineage>
</organism>
<dbReference type="Proteomes" id="UP000053257">
    <property type="component" value="Unassembled WGS sequence"/>
</dbReference>
<dbReference type="InterPro" id="IPR007145">
    <property type="entry name" value="MAP65_Ase1_PRC1"/>
</dbReference>
<evidence type="ECO:0000256" key="1">
    <source>
        <dbReference type="SAM" id="MobiDB-lite"/>
    </source>
</evidence>
<dbReference type="HOGENOM" id="CLU_009812_0_0_1"/>